<protein>
    <recommendedName>
        <fullName evidence="2">Ig-like domain-containing protein</fullName>
    </recommendedName>
</protein>
<dbReference type="Gene3D" id="2.60.40.10">
    <property type="entry name" value="Immunoglobulins"/>
    <property type="match status" value="1"/>
</dbReference>
<proteinExistence type="predicted"/>
<comment type="caution">
    <text evidence="3">The sequence shown here is derived from an EMBL/GenBank/DDBJ whole genome shotgun (WGS) entry which is preliminary data.</text>
</comment>
<organism evidence="3 4">
    <name type="scientific">Batillaria attramentaria</name>
    <dbReference type="NCBI Taxonomy" id="370345"/>
    <lineage>
        <taxon>Eukaryota</taxon>
        <taxon>Metazoa</taxon>
        <taxon>Spiralia</taxon>
        <taxon>Lophotrochozoa</taxon>
        <taxon>Mollusca</taxon>
        <taxon>Gastropoda</taxon>
        <taxon>Caenogastropoda</taxon>
        <taxon>Sorbeoconcha</taxon>
        <taxon>Cerithioidea</taxon>
        <taxon>Batillariidae</taxon>
        <taxon>Batillaria</taxon>
    </lineage>
</organism>
<dbReference type="InterPro" id="IPR013783">
    <property type="entry name" value="Ig-like_fold"/>
</dbReference>
<keyword evidence="1" id="KW-1133">Transmembrane helix</keyword>
<keyword evidence="4" id="KW-1185">Reference proteome</keyword>
<dbReference type="Proteomes" id="UP001519460">
    <property type="component" value="Unassembled WGS sequence"/>
</dbReference>
<evidence type="ECO:0000259" key="2">
    <source>
        <dbReference type="PROSITE" id="PS50835"/>
    </source>
</evidence>
<dbReference type="AlphaFoldDB" id="A0ABD0KF24"/>
<dbReference type="InterPro" id="IPR036179">
    <property type="entry name" value="Ig-like_dom_sf"/>
</dbReference>
<name>A0ABD0KF24_9CAEN</name>
<feature type="transmembrane region" description="Helical" evidence="1">
    <location>
        <begin position="285"/>
        <end position="308"/>
    </location>
</feature>
<reference evidence="3 4" key="1">
    <citation type="journal article" date="2023" name="Sci. Data">
        <title>Genome assembly of the Korean intertidal mud-creeper Batillaria attramentaria.</title>
        <authorList>
            <person name="Patra A.K."/>
            <person name="Ho P.T."/>
            <person name="Jun S."/>
            <person name="Lee S.J."/>
            <person name="Kim Y."/>
            <person name="Won Y.J."/>
        </authorList>
    </citation>
    <scope>NUCLEOTIDE SEQUENCE [LARGE SCALE GENOMIC DNA]</scope>
    <source>
        <strain evidence="3">Wonlab-2016</strain>
    </source>
</reference>
<keyword evidence="1" id="KW-0812">Transmembrane</keyword>
<keyword evidence="1" id="KW-0472">Membrane</keyword>
<dbReference type="SUPFAM" id="SSF48726">
    <property type="entry name" value="Immunoglobulin"/>
    <property type="match status" value="1"/>
</dbReference>
<dbReference type="PROSITE" id="PS50835">
    <property type="entry name" value="IG_LIKE"/>
    <property type="match status" value="1"/>
</dbReference>
<accession>A0ABD0KF24</accession>
<evidence type="ECO:0000256" key="1">
    <source>
        <dbReference type="SAM" id="Phobius"/>
    </source>
</evidence>
<evidence type="ECO:0000313" key="3">
    <source>
        <dbReference type="EMBL" id="KAK7485713.1"/>
    </source>
</evidence>
<sequence length="315" mass="35080">MAFTRIKILMFSLLRSSFRLGFGCICLAAWTVSLPVSARPQLSLSTSTDVTFTCNMAHFQSTPDMVIAIQFLRRFEEETAEDRKSVDGKVKRRRRQESRARLTIADITWRDYGKYLCHVLYITNAGDSATKVWKSEEIALIPETLALPVVEKTGFSMRVTKGLCIRCEYSSKESVAARQYTIVWQQKVDGENVTLLPAKNETRCPARGPCALLQATASYTAVHAHLFNLTCEDAGEIHCGFINKNGQQNLPQPQVVLNECEPSTKETAKECAASTILSTLSTKELIVVCAVALVIVVGSVICITVFVFRKRRKGK</sequence>
<dbReference type="EMBL" id="JACVVK020000190">
    <property type="protein sequence ID" value="KAK7485713.1"/>
    <property type="molecule type" value="Genomic_DNA"/>
</dbReference>
<dbReference type="InterPro" id="IPR007110">
    <property type="entry name" value="Ig-like_dom"/>
</dbReference>
<gene>
    <name evidence="3" type="ORF">BaRGS_00023014</name>
</gene>
<evidence type="ECO:0000313" key="4">
    <source>
        <dbReference type="Proteomes" id="UP001519460"/>
    </source>
</evidence>
<feature type="domain" description="Ig-like" evidence="2">
    <location>
        <begin position="35"/>
        <end position="134"/>
    </location>
</feature>